<feature type="active site" description="Charge relay system" evidence="9">
    <location>
        <position position="373"/>
    </location>
</feature>
<evidence type="ECO:0000313" key="13">
    <source>
        <dbReference type="Proteomes" id="UP000051568"/>
    </source>
</evidence>
<dbReference type="InterPro" id="IPR015251">
    <property type="entry name" value="PepX_N_dom"/>
</dbReference>
<dbReference type="HAMAP" id="MF_00698">
    <property type="entry name" value="Aminopeptidase_S15"/>
    <property type="match status" value="1"/>
</dbReference>
<comment type="similarity">
    <text evidence="3 9">Belongs to the peptidase S15 family.</text>
</comment>
<dbReference type="GO" id="GO:0008239">
    <property type="term" value="F:dipeptidyl-peptidase activity"/>
    <property type="evidence" value="ECO:0007669"/>
    <property type="project" value="UniProtKB-UniRule"/>
</dbReference>
<reference evidence="12 13" key="1">
    <citation type="journal article" date="2015" name="Genome Announc.">
        <title>Expanding the biotechnology potential of lactobacilli through comparative genomics of 213 strains and associated genera.</title>
        <authorList>
            <person name="Sun Z."/>
            <person name="Harris H.M."/>
            <person name="McCann A."/>
            <person name="Guo C."/>
            <person name="Argimon S."/>
            <person name="Zhang W."/>
            <person name="Yang X."/>
            <person name="Jeffery I.B."/>
            <person name="Cooney J.C."/>
            <person name="Kagawa T.F."/>
            <person name="Liu W."/>
            <person name="Song Y."/>
            <person name="Salvetti E."/>
            <person name="Wrobel A."/>
            <person name="Rasinkangas P."/>
            <person name="Parkhill J."/>
            <person name="Rea M.C."/>
            <person name="O'Sullivan O."/>
            <person name="Ritari J."/>
            <person name="Douillard F.P."/>
            <person name="Paul Ross R."/>
            <person name="Yang R."/>
            <person name="Briner A.E."/>
            <person name="Felis G.E."/>
            <person name="de Vos W.M."/>
            <person name="Barrangou R."/>
            <person name="Klaenhammer T.R."/>
            <person name="Caufield P.W."/>
            <person name="Cui Y."/>
            <person name="Zhang H."/>
            <person name="O'Toole P.W."/>
        </authorList>
    </citation>
    <scope>NUCLEOTIDE SEQUENCE [LARGE SCALE GENOMIC DNA]</scope>
    <source>
        <strain evidence="12 13">DSM 17757</strain>
    </source>
</reference>
<dbReference type="PATRIC" id="fig|319652.3.peg.831"/>
<feature type="domain" description="X-Prolyl dipeptidyl aminopeptidase PepX N-terminal" evidence="11">
    <location>
        <begin position="1"/>
        <end position="157"/>
    </location>
</feature>
<protein>
    <recommendedName>
        <fullName evidence="9">Xaa-Pro dipeptidyl-peptidase</fullName>
        <ecNumber evidence="9">3.4.14.11</ecNumber>
    </recommendedName>
    <alternativeName>
        <fullName evidence="9">X-Pro dipeptidyl-peptidase</fullName>
    </alternativeName>
    <alternativeName>
        <fullName evidence="9">X-prolyl-dipeptidyl aminopeptidase</fullName>
        <shortName evidence="9">X-PDAP</shortName>
    </alternativeName>
</protein>
<feature type="active site" description="Charge relay system" evidence="9">
    <location>
        <position position="493"/>
    </location>
</feature>
<comment type="subcellular location">
    <subcellularLocation>
        <location evidence="9">Cytoplasm</location>
    </subcellularLocation>
</comment>
<dbReference type="NCBIfam" id="NF003781">
    <property type="entry name" value="PRK05371.1-2"/>
    <property type="match status" value="1"/>
</dbReference>
<dbReference type="InterPro" id="IPR008979">
    <property type="entry name" value="Galactose-bd-like_sf"/>
</dbReference>
<evidence type="ECO:0000256" key="4">
    <source>
        <dbReference type="ARBA" id="ARBA00011738"/>
    </source>
</evidence>
<dbReference type="Pfam" id="PF08530">
    <property type="entry name" value="PepX_C"/>
    <property type="match status" value="1"/>
</dbReference>
<evidence type="ECO:0000256" key="1">
    <source>
        <dbReference type="ARBA" id="ARBA00000123"/>
    </source>
</evidence>
<keyword evidence="8 9" id="KW-0720">Serine protease</keyword>
<dbReference type="Gene3D" id="3.40.50.1820">
    <property type="entry name" value="alpha/beta hydrolase"/>
    <property type="match status" value="1"/>
</dbReference>
<dbReference type="InterPro" id="IPR036313">
    <property type="entry name" value="PepX_N_dom_sf"/>
</dbReference>
<keyword evidence="13" id="KW-1185">Reference proteome</keyword>
<dbReference type="Pfam" id="PF09168">
    <property type="entry name" value="PepX_N"/>
    <property type="match status" value="1"/>
</dbReference>
<dbReference type="InterPro" id="IPR013736">
    <property type="entry name" value="Xaa-Pro_dipept_C"/>
</dbReference>
<dbReference type="Proteomes" id="UP000051568">
    <property type="component" value="Unassembled WGS sequence"/>
</dbReference>
<dbReference type="SMART" id="SM00940">
    <property type="entry name" value="PepX_N"/>
    <property type="match status" value="1"/>
</dbReference>
<comment type="subunit">
    <text evidence="4 9">Homodimer.</text>
</comment>
<evidence type="ECO:0000256" key="9">
    <source>
        <dbReference type="HAMAP-Rule" id="MF_00698"/>
    </source>
</evidence>
<dbReference type="SUPFAM" id="SSF81761">
    <property type="entry name" value="X-Prolyl dipeptidyl aminopeptidase PepX, N-terminal domain"/>
    <property type="match status" value="1"/>
</dbReference>
<keyword evidence="5 9" id="KW-0031">Aminopeptidase</keyword>
<dbReference type="PRINTS" id="PR00923">
    <property type="entry name" value="LACTOPTASE"/>
</dbReference>
<sequence length="812" mass="92639">MKNNQFAIETVDRKTELQELRAIHFVDASIDALEDPLAVWQKLLQKTVLEAKSQTVFNQKLNNYLATSEITLGDFLNGNQAVTNEIFYRVALQLLEFDVDSDFKLDDPLAAMKEIQLPFIKGPITTKADLLDAWYLLLCTHTKNGQTYLDKLAQDGYFVPFYRHTTEPLFFNGKAQAVFDPHQLIRDVVYVEAPLDTDHDGKRDLLKVEVLRPSQTKQGYKAPVLYTASPYNQGINDEAGSKLMHNVDVPLAAKEPNQLTYKDVQYQPQSNPLPAKRTIHGEQKEADETFAMESPYTLNDYFLTRGFAVAYAAGIGTKDSDGIRDTGAVAETVSTIAVIEWLAGNRTAFTNKIDNIAIKAWWSNGKIAMTGRSYLGTLATAAATTGVAGLKTAVSEAAISSWYDYYRDGGLVAAPETFQGEDMDVLATEVFSRMQKPGDYLKIKDYFNQVLSTMAKDQDRQTGNYSRYWDERNYLNNVKNIKADMVMVHGLNDWNVKPRNVGNLWNALRDVPVTKKLILHQGQHIYVNAFRSLDFTDMMNLWFSHELFGVANHAKELLPDVLIQDNTQPETWKTYEDWQSPDDQHQIFNFEAKELVPQNVPVRSAAASFSDHLDTETFDFYKKHLDVWERDLLTTNHDTKGENKLRDNRLIFKTSQYTQDTYIDGRVQLKIRVAVNEPFGMLSFQLVDYGEAKRLTVSPTILAAKSLSGTYDWRRDNLREFTLQKETTPWKMITKGHINLQNRHNNYQVDALKPNDFYDLTVELQPTFYHLLSGHQLGLVVYATDFNTTIRGNQELQYSLQINQCQMSLPIK</sequence>
<evidence type="ECO:0000256" key="7">
    <source>
        <dbReference type="ARBA" id="ARBA00022801"/>
    </source>
</evidence>
<dbReference type="InterPro" id="IPR029058">
    <property type="entry name" value="AB_hydrolase_fold"/>
</dbReference>
<dbReference type="OrthoDB" id="319764at2"/>
<dbReference type="Gene3D" id="1.10.246.70">
    <property type="match status" value="1"/>
</dbReference>
<organism evidence="12 13">
    <name type="scientific">Pediococcus cellicola</name>
    <dbReference type="NCBI Taxonomy" id="319652"/>
    <lineage>
        <taxon>Bacteria</taxon>
        <taxon>Bacillati</taxon>
        <taxon>Bacillota</taxon>
        <taxon>Bacilli</taxon>
        <taxon>Lactobacillales</taxon>
        <taxon>Lactobacillaceae</taxon>
        <taxon>Pediococcus</taxon>
    </lineage>
</organism>
<comment type="catalytic activity">
    <reaction evidence="1 9">
        <text>Hydrolyzes Xaa-Pro-|- bonds to release unblocked, N-terminal dipeptides from substrates including Ala-Pro-|-p-nitroanilide and (sequentially) Tyr-Pro-|-Phe-Pro-|-Gly-Pro-|-Ile.</text>
        <dbReference type="EC" id="3.4.14.11"/>
    </reaction>
</comment>
<evidence type="ECO:0000256" key="2">
    <source>
        <dbReference type="ARBA" id="ARBA00003997"/>
    </source>
</evidence>
<dbReference type="GO" id="GO:0006508">
    <property type="term" value="P:proteolysis"/>
    <property type="evidence" value="ECO:0007669"/>
    <property type="project" value="UniProtKB-KW"/>
</dbReference>
<dbReference type="GO" id="GO:0004177">
    <property type="term" value="F:aminopeptidase activity"/>
    <property type="evidence" value="ECO:0007669"/>
    <property type="project" value="UniProtKB-KW"/>
</dbReference>
<dbReference type="RefSeq" id="WP_057749089.1">
    <property type="nucleotide sequence ID" value="NZ_BJVH01000003.1"/>
</dbReference>
<keyword evidence="7 9" id="KW-0378">Hydrolase</keyword>
<dbReference type="EC" id="3.4.14.11" evidence="9"/>
<accession>A0A0R2IUR7</accession>
<evidence type="ECO:0000259" key="11">
    <source>
        <dbReference type="SMART" id="SM00940"/>
    </source>
</evidence>
<dbReference type="InterPro" id="IPR000383">
    <property type="entry name" value="Xaa-Pro-like_dom"/>
</dbReference>
<evidence type="ECO:0000256" key="6">
    <source>
        <dbReference type="ARBA" id="ARBA00022670"/>
    </source>
</evidence>
<evidence type="ECO:0000259" key="10">
    <source>
        <dbReference type="SMART" id="SM00939"/>
    </source>
</evidence>
<dbReference type="Pfam" id="PF02129">
    <property type="entry name" value="Peptidase_S15"/>
    <property type="match status" value="1"/>
</dbReference>
<dbReference type="InterPro" id="IPR008252">
    <property type="entry name" value="Pept_S15_Xpro"/>
</dbReference>
<keyword evidence="6 9" id="KW-0645">Protease</keyword>
<dbReference type="AlphaFoldDB" id="A0A0R2IUR7"/>
<feature type="domain" description="Xaa-Pro dipeptidyl-peptidase C-terminal" evidence="10">
    <location>
        <begin position="540"/>
        <end position="808"/>
    </location>
</feature>
<dbReference type="SUPFAM" id="SSF49785">
    <property type="entry name" value="Galactose-binding domain-like"/>
    <property type="match status" value="1"/>
</dbReference>
<comment type="function">
    <text evidence="2 9">Removes N-terminal dipeptides sequentially from polypeptides having unsubstituted N-termini provided that the penultimate residue is proline.</text>
</comment>
<proteinExistence type="inferred from homology"/>
<keyword evidence="9" id="KW-0963">Cytoplasm</keyword>
<evidence type="ECO:0000313" key="12">
    <source>
        <dbReference type="EMBL" id="KRN67286.1"/>
    </source>
</evidence>
<dbReference type="GO" id="GO:0008236">
    <property type="term" value="F:serine-type peptidase activity"/>
    <property type="evidence" value="ECO:0007669"/>
    <property type="project" value="UniProtKB-KW"/>
</dbReference>
<evidence type="ECO:0000256" key="3">
    <source>
        <dbReference type="ARBA" id="ARBA00010819"/>
    </source>
</evidence>
<dbReference type="STRING" id="319652.IV80_GL000823"/>
<dbReference type="EMBL" id="JQBR01000002">
    <property type="protein sequence ID" value="KRN67286.1"/>
    <property type="molecule type" value="Genomic_DNA"/>
</dbReference>
<name>A0A0R2IUR7_9LACO</name>
<evidence type="ECO:0000256" key="5">
    <source>
        <dbReference type="ARBA" id="ARBA00022438"/>
    </source>
</evidence>
<gene>
    <name evidence="9" type="primary">pepX</name>
    <name evidence="12" type="ORF">IV80_GL000823</name>
</gene>
<evidence type="ECO:0000256" key="8">
    <source>
        <dbReference type="ARBA" id="ARBA00022825"/>
    </source>
</evidence>
<dbReference type="Gene3D" id="2.60.120.260">
    <property type="entry name" value="Galactose-binding domain-like"/>
    <property type="match status" value="1"/>
</dbReference>
<feature type="active site" description="Charge relay system" evidence="9">
    <location>
        <position position="524"/>
    </location>
</feature>
<dbReference type="SUPFAM" id="SSF53474">
    <property type="entry name" value="alpha/beta-Hydrolases"/>
    <property type="match status" value="1"/>
</dbReference>
<comment type="caution">
    <text evidence="12">The sequence shown here is derived from an EMBL/GenBank/DDBJ whole genome shotgun (WGS) entry which is preliminary data.</text>
</comment>
<dbReference type="SMART" id="SM00939">
    <property type="entry name" value="PepX_C"/>
    <property type="match status" value="1"/>
</dbReference>
<dbReference type="GO" id="GO:0005737">
    <property type="term" value="C:cytoplasm"/>
    <property type="evidence" value="ECO:0007669"/>
    <property type="project" value="UniProtKB-SubCell"/>
</dbReference>